<dbReference type="SMART" id="SM00382">
    <property type="entry name" value="AAA"/>
    <property type="match status" value="1"/>
</dbReference>
<dbReference type="Gene3D" id="3.40.50.300">
    <property type="entry name" value="P-loop containing nucleotide triphosphate hydrolases"/>
    <property type="match status" value="1"/>
</dbReference>
<dbReference type="Pfam" id="PF05491">
    <property type="entry name" value="WHD_RuvB"/>
    <property type="match status" value="1"/>
</dbReference>
<dbReference type="InterPro" id="IPR004605">
    <property type="entry name" value="DNA_helicase_Holl-junc_RuvB"/>
</dbReference>
<dbReference type="GO" id="GO:0016787">
    <property type="term" value="F:hydrolase activity"/>
    <property type="evidence" value="ECO:0007669"/>
    <property type="project" value="UniProtKB-KW"/>
</dbReference>
<dbReference type="Pfam" id="PF05496">
    <property type="entry name" value="RuvB_N"/>
    <property type="match status" value="1"/>
</dbReference>
<dbReference type="EMBL" id="CAEZTI010000163">
    <property type="protein sequence ID" value="CAB4569117.1"/>
    <property type="molecule type" value="Genomic_DNA"/>
</dbReference>
<dbReference type="GO" id="GO:0003677">
    <property type="term" value="F:DNA binding"/>
    <property type="evidence" value="ECO:0007669"/>
    <property type="project" value="UniProtKB-KW"/>
</dbReference>
<dbReference type="InterPro" id="IPR036390">
    <property type="entry name" value="WH_DNA-bd_sf"/>
</dbReference>
<dbReference type="NCBIfam" id="NF000868">
    <property type="entry name" value="PRK00080.1"/>
    <property type="match status" value="1"/>
</dbReference>
<evidence type="ECO:0000256" key="5">
    <source>
        <dbReference type="ARBA" id="ARBA00022840"/>
    </source>
</evidence>
<dbReference type="PANTHER" id="PTHR42848">
    <property type="match status" value="1"/>
</dbReference>
<proteinExistence type="inferred from homology"/>
<accession>A0A6J6DYH7</accession>
<keyword evidence="7" id="KW-0233">DNA recombination</keyword>
<dbReference type="GO" id="GO:0006310">
    <property type="term" value="P:DNA recombination"/>
    <property type="evidence" value="ECO:0007669"/>
    <property type="project" value="UniProtKB-KW"/>
</dbReference>
<evidence type="ECO:0000313" key="10">
    <source>
        <dbReference type="EMBL" id="CAB4569117.1"/>
    </source>
</evidence>
<name>A0A6J6DYH7_9ZZZZ</name>
<dbReference type="InterPro" id="IPR003593">
    <property type="entry name" value="AAA+_ATPase"/>
</dbReference>
<dbReference type="AlphaFoldDB" id="A0A6J6DYH7"/>
<dbReference type="CDD" id="cd00009">
    <property type="entry name" value="AAA"/>
    <property type="match status" value="1"/>
</dbReference>
<evidence type="ECO:0000256" key="6">
    <source>
        <dbReference type="ARBA" id="ARBA00023125"/>
    </source>
</evidence>
<dbReference type="GO" id="GO:0009378">
    <property type="term" value="F:four-way junction helicase activity"/>
    <property type="evidence" value="ECO:0007669"/>
    <property type="project" value="InterPro"/>
</dbReference>
<dbReference type="InterPro" id="IPR036388">
    <property type="entry name" value="WH-like_DNA-bd_sf"/>
</dbReference>
<dbReference type="InterPro" id="IPR041445">
    <property type="entry name" value="AAA_lid_4"/>
</dbReference>
<feature type="domain" description="AAA+ ATPase" evidence="9">
    <location>
        <begin position="53"/>
        <end position="186"/>
    </location>
</feature>
<dbReference type="GO" id="GO:0006281">
    <property type="term" value="P:DNA repair"/>
    <property type="evidence" value="ECO:0007669"/>
    <property type="project" value="UniProtKB-KW"/>
</dbReference>
<dbReference type="InterPro" id="IPR008823">
    <property type="entry name" value="RuvB_wg_C"/>
</dbReference>
<evidence type="ECO:0000256" key="3">
    <source>
        <dbReference type="ARBA" id="ARBA00022763"/>
    </source>
</evidence>
<keyword evidence="6" id="KW-0238">DNA-binding</keyword>
<evidence type="ECO:0000256" key="4">
    <source>
        <dbReference type="ARBA" id="ARBA00022801"/>
    </source>
</evidence>
<keyword evidence="3" id="KW-0227">DNA damage</keyword>
<dbReference type="Gene3D" id="1.10.10.10">
    <property type="entry name" value="Winged helix-like DNA-binding domain superfamily/Winged helix DNA-binding domain"/>
    <property type="match status" value="1"/>
</dbReference>
<evidence type="ECO:0000256" key="7">
    <source>
        <dbReference type="ARBA" id="ARBA00023172"/>
    </source>
</evidence>
<dbReference type="NCBIfam" id="TIGR00635">
    <property type="entry name" value="ruvB"/>
    <property type="match status" value="1"/>
</dbReference>
<dbReference type="SUPFAM" id="SSF46785">
    <property type="entry name" value="Winged helix' DNA-binding domain"/>
    <property type="match status" value="1"/>
</dbReference>
<keyword evidence="5" id="KW-0067">ATP-binding</keyword>
<gene>
    <name evidence="10" type="ORF">UFOPK1619_00822</name>
</gene>
<evidence type="ECO:0000259" key="9">
    <source>
        <dbReference type="SMART" id="SM00382"/>
    </source>
</evidence>
<organism evidence="10">
    <name type="scientific">freshwater metagenome</name>
    <dbReference type="NCBI Taxonomy" id="449393"/>
    <lineage>
        <taxon>unclassified sequences</taxon>
        <taxon>metagenomes</taxon>
        <taxon>ecological metagenomes</taxon>
    </lineage>
</organism>
<dbReference type="GO" id="GO:0005524">
    <property type="term" value="F:ATP binding"/>
    <property type="evidence" value="ECO:0007669"/>
    <property type="project" value="UniProtKB-KW"/>
</dbReference>
<evidence type="ECO:0000256" key="1">
    <source>
        <dbReference type="ARBA" id="ARBA00022490"/>
    </source>
</evidence>
<keyword evidence="1" id="KW-0963">Cytoplasm</keyword>
<dbReference type="HAMAP" id="MF_00016">
    <property type="entry name" value="DNA_HJ_migration_RuvB"/>
    <property type="match status" value="1"/>
</dbReference>
<dbReference type="SUPFAM" id="SSF52540">
    <property type="entry name" value="P-loop containing nucleoside triphosphate hydrolases"/>
    <property type="match status" value="1"/>
</dbReference>
<dbReference type="Gene3D" id="1.10.8.60">
    <property type="match status" value="1"/>
</dbReference>
<evidence type="ECO:0000256" key="8">
    <source>
        <dbReference type="ARBA" id="ARBA00023204"/>
    </source>
</evidence>
<dbReference type="Pfam" id="PF17864">
    <property type="entry name" value="AAA_lid_4"/>
    <property type="match status" value="1"/>
</dbReference>
<dbReference type="PANTHER" id="PTHR42848:SF1">
    <property type="entry name" value="HOLLIDAY JUNCTION BRANCH MIGRATION COMPLEX SUBUNIT RUVB"/>
    <property type="match status" value="1"/>
</dbReference>
<keyword evidence="8" id="KW-0234">DNA repair</keyword>
<keyword evidence="2" id="KW-0547">Nucleotide-binding</keyword>
<sequence length="330" mass="35986">MRDEFLDPFINSEREVSDEVGLRPRHLDDFVGQRELKEHLDIVLGAAKQRGQAADHILLAGPPGLGKTTLAGIVAAEMNVAMHVTSGPALERAGDLASILTKLGEGDVLFIDEIHRLSRAVEEILYPAMEDFQIDIVVGKGPAASSIRLTLPRFTLIGATTRTGMITGPLRDRFGLVARLDYYDAEELDSIVTRAAGILDVPVTKEASIHIARRSRGTPRIANRLLRRVRDFAEVRSDGHITADTALEALRVFGVDELGLDKVDRAILRSLCEQFEGGPVGLTTLAIAVGEQPETVEDVYEPFLIQQGLIARTPRGRVAMDAARLHLANP</sequence>
<dbReference type="InterPro" id="IPR027417">
    <property type="entry name" value="P-loop_NTPase"/>
</dbReference>
<reference evidence="10" key="1">
    <citation type="submission" date="2020-05" db="EMBL/GenBank/DDBJ databases">
        <authorList>
            <person name="Chiriac C."/>
            <person name="Salcher M."/>
            <person name="Ghai R."/>
            <person name="Kavagutti S V."/>
        </authorList>
    </citation>
    <scope>NUCLEOTIDE SEQUENCE</scope>
</reference>
<protein>
    <submittedName>
        <fullName evidence="10">Unannotated protein</fullName>
    </submittedName>
</protein>
<keyword evidence="4" id="KW-0378">Hydrolase</keyword>
<dbReference type="InterPro" id="IPR008824">
    <property type="entry name" value="RuvB-like_N"/>
</dbReference>
<evidence type="ECO:0000256" key="2">
    <source>
        <dbReference type="ARBA" id="ARBA00022741"/>
    </source>
</evidence>